<dbReference type="InterPro" id="IPR018715">
    <property type="entry name" value="DUF2239"/>
</dbReference>
<dbReference type="RefSeq" id="WP_281045992.1">
    <property type="nucleotide sequence ID" value="NZ_JARYGZ010000003.1"/>
</dbReference>
<gene>
    <name evidence="2" type="ORF">QGN17_18055</name>
</gene>
<comment type="caution">
    <text evidence="2">The sequence shown here is derived from an EMBL/GenBank/DDBJ whole genome shotgun (WGS) entry which is preliminary data.</text>
</comment>
<evidence type="ECO:0000313" key="3">
    <source>
        <dbReference type="Proteomes" id="UP001160625"/>
    </source>
</evidence>
<evidence type="ECO:0000313" key="2">
    <source>
        <dbReference type="EMBL" id="MDH7640642.1"/>
    </source>
</evidence>
<name>A0ABT6N697_9SPHN</name>
<keyword evidence="3" id="KW-1185">Reference proteome</keyword>
<protein>
    <submittedName>
        <fullName evidence="2">DUF2239 family protein</fullName>
    </submittedName>
</protein>
<dbReference type="Proteomes" id="UP001160625">
    <property type="component" value="Unassembled WGS sequence"/>
</dbReference>
<proteinExistence type="predicted"/>
<dbReference type="Pfam" id="PF09998">
    <property type="entry name" value="DUF2239"/>
    <property type="match status" value="1"/>
</dbReference>
<evidence type="ECO:0000256" key="1">
    <source>
        <dbReference type="SAM" id="MobiDB-lite"/>
    </source>
</evidence>
<accession>A0ABT6N697</accession>
<sequence length="169" mass="18606">MMKTYTAFAQEMWVASGSCAEIVAALAAMPEMPRADDLLVFDDEDGRQIDFDPRETPEPEAPRGRGRPALGVVAREVTLLPRHWDWLNEQPGGASAALRKLVDAARKAEGDGAGRRNAAYRFLTAMAGDRPGYEEAIRALYADDRPRFETLAAAWPRAIRDYGIGLAWG</sequence>
<dbReference type="EMBL" id="JARYGZ010000003">
    <property type="protein sequence ID" value="MDH7640642.1"/>
    <property type="molecule type" value="Genomic_DNA"/>
</dbReference>
<reference evidence="2" key="1">
    <citation type="submission" date="2023-04" db="EMBL/GenBank/DDBJ databases">
        <title>Sphingomonas sp. MAHUQ-71 isolated from rice field.</title>
        <authorList>
            <person name="Huq M.A."/>
        </authorList>
    </citation>
    <scope>NUCLEOTIDE SEQUENCE</scope>
    <source>
        <strain evidence="2">MAHUQ-71</strain>
    </source>
</reference>
<organism evidence="2 3">
    <name type="scientific">Sphingomonas oryzagri</name>
    <dbReference type="NCBI Taxonomy" id="3042314"/>
    <lineage>
        <taxon>Bacteria</taxon>
        <taxon>Pseudomonadati</taxon>
        <taxon>Pseudomonadota</taxon>
        <taxon>Alphaproteobacteria</taxon>
        <taxon>Sphingomonadales</taxon>
        <taxon>Sphingomonadaceae</taxon>
        <taxon>Sphingomonas</taxon>
    </lineage>
</organism>
<feature type="compositionally biased region" description="Basic and acidic residues" evidence="1">
    <location>
        <begin position="47"/>
        <end position="63"/>
    </location>
</feature>
<feature type="region of interest" description="Disordered" evidence="1">
    <location>
        <begin position="47"/>
        <end position="66"/>
    </location>
</feature>